<sequence length="113" mass="13062">MKTIGKEFCFLELLCIYVQAKEKTPLFQTYQKNSSLNPDRAQNILPKHTYIQPPIWPSTRRHDPKLEDRVCARPHRGGLPLDNPTQSHPLSPQVKIIIQYDLNYLLTPPISSL</sequence>
<comment type="caution">
    <text evidence="1">The sequence shown here is derived from an EMBL/GenBank/DDBJ whole genome shotgun (WGS) entry which is preliminary data.</text>
</comment>
<name>A0AAP0JTL7_9MAGN</name>
<proteinExistence type="predicted"/>
<evidence type="ECO:0000313" key="1">
    <source>
        <dbReference type="EMBL" id="KAK9138737.1"/>
    </source>
</evidence>
<reference evidence="1 2" key="1">
    <citation type="submission" date="2024-01" db="EMBL/GenBank/DDBJ databases">
        <title>Genome assemblies of Stephania.</title>
        <authorList>
            <person name="Yang L."/>
        </authorList>
    </citation>
    <scope>NUCLEOTIDE SEQUENCE [LARGE SCALE GENOMIC DNA]</scope>
    <source>
        <strain evidence="1">QJT</strain>
        <tissue evidence="1">Leaf</tissue>
    </source>
</reference>
<accession>A0AAP0JTL7</accession>
<gene>
    <name evidence="1" type="ORF">Sjap_009331</name>
</gene>
<organism evidence="1 2">
    <name type="scientific">Stephania japonica</name>
    <dbReference type="NCBI Taxonomy" id="461633"/>
    <lineage>
        <taxon>Eukaryota</taxon>
        <taxon>Viridiplantae</taxon>
        <taxon>Streptophyta</taxon>
        <taxon>Embryophyta</taxon>
        <taxon>Tracheophyta</taxon>
        <taxon>Spermatophyta</taxon>
        <taxon>Magnoliopsida</taxon>
        <taxon>Ranunculales</taxon>
        <taxon>Menispermaceae</taxon>
        <taxon>Menispermoideae</taxon>
        <taxon>Cissampelideae</taxon>
        <taxon>Stephania</taxon>
    </lineage>
</organism>
<evidence type="ECO:0000313" key="2">
    <source>
        <dbReference type="Proteomes" id="UP001417504"/>
    </source>
</evidence>
<keyword evidence="2" id="KW-1185">Reference proteome</keyword>
<protein>
    <submittedName>
        <fullName evidence="1">Uncharacterized protein</fullName>
    </submittedName>
</protein>
<dbReference type="AlphaFoldDB" id="A0AAP0JTL7"/>
<dbReference type="EMBL" id="JBBNAE010000003">
    <property type="protein sequence ID" value="KAK9138737.1"/>
    <property type="molecule type" value="Genomic_DNA"/>
</dbReference>
<dbReference type="Proteomes" id="UP001417504">
    <property type="component" value="Unassembled WGS sequence"/>
</dbReference>